<evidence type="ECO:0000313" key="2">
    <source>
        <dbReference type="EMBL" id="TYB45523.1"/>
    </source>
</evidence>
<organism evidence="2 3">
    <name type="scientific">Actinomadura chibensis</name>
    <dbReference type="NCBI Taxonomy" id="392828"/>
    <lineage>
        <taxon>Bacteria</taxon>
        <taxon>Bacillati</taxon>
        <taxon>Actinomycetota</taxon>
        <taxon>Actinomycetes</taxon>
        <taxon>Streptosporangiales</taxon>
        <taxon>Thermomonosporaceae</taxon>
        <taxon>Actinomadura</taxon>
    </lineage>
</organism>
<feature type="region of interest" description="Disordered" evidence="1">
    <location>
        <begin position="176"/>
        <end position="195"/>
    </location>
</feature>
<evidence type="ECO:0000313" key="3">
    <source>
        <dbReference type="Proteomes" id="UP000323380"/>
    </source>
</evidence>
<gene>
    <name evidence="2" type="ORF">FXF69_19015</name>
</gene>
<accession>A0A5D0NLZ9</accession>
<dbReference type="EMBL" id="VSFG01000003">
    <property type="protein sequence ID" value="TYB45523.1"/>
    <property type="molecule type" value="Genomic_DNA"/>
</dbReference>
<protein>
    <submittedName>
        <fullName evidence="2">Uncharacterized protein</fullName>
    </submittedName>
</protein>
<comment type="caution">
    <text evidence="2">The sequence shown here is derived from an EMBL/GenBank/DDBJ whole genome shotgun (WGS) entry which is preliminary data.</text>
</comment>
<dbReference type="AlphaFoldDB" id="A0A5D0NLZ9"/>
<proteinExistence type="predicted"/>
<dbReference type="RefSeq" id="WP_067894836.1">
    <property type="nucleotide sequence ID" value="NZ_VSFG01000003.1"/>
</dbReference>
<keyword evidence="3" id="KW-1185">Reference proteome</keyword>
<dbReference type="STRING" id="1220554.GCA_001552135_04612"/>
<evidence type="ECO:0000256" key="1">
    <source>
        <dbReference type="SAM" id="MobiDB-lite"/>
    </source>
</evidence>
<reference evidence="2 3" key="1">
    <citation type="submission" date="2019-08" db="EMBL/GenBank/DDBJ databases">
        <title>Actinomadura sp. nov. CYP1-5 isolated from mountain soil.</title>
        <authorList>
            <person name="Songsumanus A."/>
            <person name="Kuncharoen N."/>
            <person name="Kudo T."/>
            <person name="Yuki M."/>
            <person name="Igarashi Y."/>
            <person name="Tanasupawat S."/>
        </authorList>
    </citation>
    <scope>NUCLEOTIDE SEQUENCE [LARGE SCALE GENOMIC DNA]</scope>
    <source>
        <strain evidence="2 3">JCM 14158</strain>
    </source>
</reference>
<dbReference type="Proteomes" id="UP000323380">
    <property type="component" value="Unassembled WGS sequence"/>
</dbReference>
<name>A0A5D0NLZ9_9ACTN</name>
<sequence>MTSSPTLLSEADGFFVLLSWDLDLDGARAALASGTLGVVQDDEGRFVATVLHGDLADETARDLRAALPRLPPAVVVDADVTFAEFAGSAALTLLDLGARALVLADGGRAVAVLPVEMVGAHLASRDYTAPSNEMAGSGGLGDGALPGRPRTGLAPAVCLEPGCGHVNWLASFDPDRPPWCERPAPPPRHRLRLGG</sequence>